<dbReference type="NCBIfam" id="TIGR01905">
    <property type="entry name" value="paired_CXXCH_1"/>
    <property type="match status" value="1"/>
</dbReference>
<dbReference type="InterPro" id="IPR010177">
    <property type="entry name" value="Paired_CXXCH_1"/>
</dbReference>
<proteinExistence type="predicted"/>
<protein>
    <recommendedName>
        <fullName evidence="1">Doubled CXXCH motif domain-containing protein</fullName>
    </recommendedName>
</protein>
<accession>A0A0F9C470</accession>
<organism evidence="2">
    <name type="scientific">marine sediment metagenome</name>
    <dbReference type="NCBI Taxonomy" id="412755"/>
    <lineage>
        <taxon>unclassified sequences</taxon>
        <taxon>metagenomes</taxon>
        <taxon>ecological metagenomes</taxon>
    </lineage>
</organism>
<name>A0A0F9C470_9ZZZZ</name>
<evidence type="ECO:0000313" key="2">
    <source>
        <dbReference type="EMBL" id="KKK91431.1"/>
    </source>
</evidence>
<evidence type="ECO:0000259" key="1">
    <source>
        <dbReference type="Pfam" id="PF09699"/>
    </source>
</evidence>
<dbReference type="Gene3D" id="3.90.10.10">
    <property type="entry name" value="Cytochrome C3"/>
    <property type="match status" value="1"/>
</dbReference>
<gene>
    <name evidence="2" type="ORF">LCGC14_2713040</name>
</gene>
<dbReference type="AlphaFoldDB" id="A0A0F9C470"/>
<comment type="caution">
    <text evidence="2">The sequence shown here is derived from an EMBL/GenBank/DDBJ whole genome shotgun (WGS) entry which is preliminary data.</text>
</comment>
<sequence length="221" mass="25095">MNQQVMGFIADSLKGLCVFFNERTILWVAGISCLLFFMSGCDEVEHYEMLAYFFDGVPVPGQEGELASTQRFATDPNAVNDASQKKQQQRTKWYTHVPYETCDISCHGERKQGYSGSVSMPVEPPQLCFQCHEDKDYSSISIPVHGPVAVGECLYCHDPHKSTNEHILRMPAPELCFQCHNPLQIKLIEGHQEFTNCFTCHYGHTSTDKHLLRQGRSRESN</sequence>
<reference evidence="2" key="1">
    <citation type="journal article" date="2015" name="Nature">
        <title>Complex archaea that bridge the gap between prokaryotes and eukaryotes.</title>
        <authorList>
            <person name="Spang A."/>
            <person name="Saw J.H."/>
            <person name="Jorgensen S.L."/>
            <person name="Zaremba-Niedzwiedzka K."/>
            <person name="Martijn J."/>
            <person name="Lind A.E."/>
            <person name="van Eijk R."/>
            <person name="Schleper C."/>
            <person name="Guy L."/>
            <person name="Ettema T.J."/>
        </authorList>
    </citation>
    <scope>NUCLEOTIDE SEQUENCE</scope>
</reference>
<dbReference type="Pfam" id="PF09699">
    <property type="entry name" value="Paired_CXXCH_1"/>
    <property type="match status" value="1"/>
</dbReference>
<dbReference type="EMBL" id="LAZR01048652">
    <property type="protein sequence ID" value="KKK91431.1"/>
    <property type="molecule type" value="Genomic_DNA"/>
</dbReference>
<feature type="domain" description="Doubled CXXCH motif" evidence="1">
    <location>
        <begin position="145"/>
        <end position="182"/>
    </location>
</feature>
<dbReference type="SUPFAM" id="SSF48695">
    <property type="entry name" value="Multiheme cytochromes"/>
    <property type="match status" value="1"/>
</dbReference>
<dbReference type="InterPro" id="IPR036280">
    <property type="entry name" value="Multihaem_cyt_sf"/>
</dbReference>